<feature type="transmembrane region" description="Helical" evidence="1">
    <location>
        <begin position="34"/>
        <end position="59"/>
    </location>
</feature>
<dbReference type="AlphaFoldDB" id="A0A381VER5"/>
<keyword evidence="1" id="KW-0812">Transmembrane</keyword>
<evidence type="ECO:0000313" key="2">
    <source>
        <dbReference type="EMBL" id="SVA38856.1"/>
    </source>
</evidence>
<evidence type="ECO:0000256" key="1">
    <source>
        <dbReference type="SAM" id="Phobius"/>
    </source>
</evidence>
<dbReference type="EMBL" id="UINC01008641">
    <property type="protein sequence ID" value="SVA38856.1"/>
    <property type="molecule type" value="Genomic_DNA"/>
</dbReference>
<feature type="non-terminal residue" evidence="2">
    <location>
        <position position="1"/>
    </location>
</feature>
<feature type="transmembrane region" description="Helical" evidence="1">
    <location>
        <begin position="7"/>
        <end position="28"/>
    </location>
</feature>
<organism evidence="2">
    <name type="scientific">marine metagenome</name>
    <dbReference type="NCBI Taxonomy" id="408172"/>
    <lineage>
        <taxon>unclassified sequences</taxon>
        <taxon>metagenomes</taxon>
        <taxon>ecological metagenomes</taxon>
    </lineage>
</organism>
<accession>A0A381VER5</accession>
<name>A0A381VER5_9ZZZZ</name>
<keyword evidence="1" id="KW-0472">Membrane</keyword>
<protein>
    <recommendedName>
        <fullName evidence="3">V-type ATP synthase subunit I</fullName>
    </recommendedName>
</protein>
<reference evidence="2" key="1">
    <citation type="submission" date="2018-05" db="EMBL/GenBank/DDBJ databases">
        <authorList>
            <person name="Lanie J.A."/>
            <person name="Ng W.-L."/>
            <person name="Kazmierczak K.M."/>
            <person name="Andrzejewski T.M."/>
            <person name="Davidsen T.M."/>
            <person name="Wayne K.J."/>
            <person name="Tettelin H."/>
            <person name="Glass J.I."/>
            <person name="Rusch D."/>
            <person name="Podicherti R."/>
            <person name="Tsui H.-C.T."/>
            <person name="Winkler M.E."/>
        </authorList>
    </citation>
    <scope>NUCLEOTIDE SEQUENCE</scope>
</reference>
<keyword evidence="1" id="KW-1133">Transmembrane helix</keyword>
<proteinExistence type="predicted"/>
<evidence type="ECO:0008006" key="3">
    <source>
        <dbReference type="Google" id="ProtNLM"/>
    </source>
</evidence>
<sequence>ISHILSYTRLIGILLASVILAHTIDYIFLKSLNIGLPLAALGIMILFIGHLFNIIIGVFEPGIQGARLVYVEYFSKFYRGNGRAFKPFGSLRRFTENQFKSEQPEKEKSVKPKLKVK</sequence>
<gene>
    <name evidence="2" type="ORF">METZ01_LOCUS91710</name>
</gene>